<accession>A0ABW2DQR5</accession>
<evidence type="ECO:0000259" key="2">
    <source>
        <dbReference type="Pfam" id="PF03795"/>
    </source>
</evidence>
<dbReference type="SUPFAM" id="SSF54909">
    <property type="entry name" value="Dimeric alpha+beta barrel"/>
    <property type="match status" value="1"/>
</dbReference>
<sequence>MKKFMLLLYDNVETLQEMSAEEMQQLVQAHMQWTEKLAQAGHLEGGDGLEETGAYIKGKNALVTDGPFVETKELIGGFYLITAESLEQAVEIAKECPCHQWGGTTEVRPIMDYAAPTV</sequence>
<reference evidence="4" key="1">
    <citation type="journal article" date="2019" name="Int. J. Syst. Evol. Microbiol.">
        <title>The Global Catalogue of Microorganisms (GCM) 10K type strain sequencing project: providing services to taxonomists for standard genome sequencing and annotation.</title>
        <authorList>
            <consortium name="The Broad Institute Genomics Platform"/>
            <consortium name="The Broad Institute Genome Sequencing Center for Infectious Disease"/>
            <person name="Wu L."/>
            <person name="Ma J."/>
        </authorList>
    </citation>
    <scope>NUCLEOTIDE SEQUENCE [LARGE SCALE GENOMIC DNA]</scope>
    <source>
        <strain evidence="4">CGMCC 4.7393</strain>
    </source>
</reference>
<protein>
    <submittedName>
        <fullName evidence="3">YciI family protein</fullName>
    </submittedName>
</protein>
<feature type="domain" description="YCII-related" evidence="2">
    <location>
        <begin position="3"/>
        <end position="112"/>
    </location>
</feature>
<dbReference type="PANTHER" id="PTHR35174:SF3">
    <property type="entry name" value="BLL7171 PROTEIN"/>
    <property type="match status" value="1"/>
</dbReference>
<dbReference type="RefSeq" id="WP_066623513.1">
    <property type="nucleotide sequence ID" value="NZ_JBHSYQ010000006.1"/>
</dbReference>
<dbReference type="PANTHER" id="PTHR35174">
    <property type="entry name" value="BLL7171 PROTEIN-RELATED"/>
    <property type="match status" value="1"/>
</dbReference>
<evidence type="ECO:0000313" key="3">
    <source>
        <dbReference type="EMBL" id="MFC6998723.1"/>
    </source>
</evidence>
<dbReference type="Proteomes" id="UP001596405">
    <property type="component" value="Unassembled WGS sequence"/>
</dbReference>
<dbReference type="Gene3D" id="3.30.70.1060">
    <property type="entry name" value="Dimeric alpha+beta barrel"/>
    <property type="match status" value="1"/>
</dbReference>
<comment type="similarity">
    <text evidence="1">Belongs to the YciI family.</text>
</comment>
<comment type="caution">
    <text evidence="3">The sequence shown here is derived from an EMBL/GenBank/DDBJ whole genome shotgun (WGS) entry which is preliminary data.</text>
</comment>
<evidence type="ECO:0000313" key="4">
    <source>
        <dbReference type="Proteomes" id="UP001596405"/>
    </source>
</evidence>
<evidence type="ECO:0000256" key="1">
    <source>
        <dbReference type="ARBA" id="ARBA00007689"/>
    </source>
</evidence>
<gene>
    <name evidence="3" type="ORF">ACFQHR_13895</name>
</gene>
<organism evidence="3 4">
    <name type="scientific">Rufibacter roseus</name>
    <dbReference type="NCBI Taxonomy" id="1567108"/>
    <lineage>
        <taxon>Bacteria</taxon>
        <taxon>Pseudomonadati</taxon>
        <taxon>Bacteroidota</taxon>
        <taxon>Cytophagia</taxon>
        <taxon>Cytophagales</taxon>
        <taxon>Hymenobacteraceae</taxon>
        <taxon>Rufibacter</taxon>
    </lineage>
</organism>
<proteinExistence type="inferred from homology"/>
<dbReference type="Pfam" id="PF03795">
    <property type="entry name" value="YCII"/>
    <property type="match status" value="1"/>
</dbReference>
<name>A0ABW2DQR5_9BACT</name>
<dbReference type="EMBL" id="JBHSYQ010000006">
    <property type="protein sequence ID" value="MFC6998723.1"/>
    <property type="molecule type" value="Genomic_DNA"/>
</dbReference>
<dbReference type="InterPro" id="IPR005545">
    <property type="entry name" value="YCII"/>
</dbReference>
<dbReference type="InterPro" id="IPR011008">
    <property type="entry name" value="Dimeric_a/b-barrel"/>
</dbReference>
<keyword evidence="4" id="KW-1185">Reference proteome</keyword>